<reference evidence="1 2" key="2">
    <citation type="journal article" date="2017" name="Front. Plant Sci.">
        <title>Gene Classification and Mining of Molecular Markers Useful in Red Clover (Trifolium pratense) Breeding.</title>
        <authorList>
            <person name="Istvanek J."/>
            <person name="Dluhosova J."/>
            <person name="Dluhos P."/>
            <person name="Patkova L."/>
            <person name="Nedelnik J."/>
            <person name="Repkova J."/>
        </authorList>
    </citation>
    <scope>NUCLEOTIDE SEQUENCE [LARGE SCALE GENOMIC DNA]</scope>
    <source>
        <strain evidence="2">cv. Tatra</strain>
        <tissue evidence="1">Young leaves</tissue>
    </source>
</reference>
<gene>
    <name evidence="1" type="ORF">L195_g060323</name>
</gene>
<name>A0A2K3K363_TRIPR</name>
<proteinExistence type="predicted"/>
<accession>A0A2K3K363</accession>
<dbReference type="AlphaFoldDB" id="A0A2K3K363"/>
<feature type="non-terminal residue" evidence="1">
    <location>
        <position position="1"/>
    </location>
</feature>
<evidence type="ECO:0000313" key="1">
    <source>
        <dbReference type="EMBL" id="PNX60724.1"/>
    </source>
</evidence>
<protein>
    <submittedName>
        <fullName evidence="1">Uncharacterized protein</fullName>
    </submittedName>
</protein>
<organism evidence="1 2">
    <name type="scientific">Trifolium pratense</name>
    <name type="common">Red clover</name>
    <dbReference type="NCBI Taxonomy" id="57577"/>
    <lineage>
        <taxon>Eukaryota</taxon>
        <taxon>Viridiplantae</taxon>
        <taxon>Streptophyta</taxon>
        <taxon>Embryophyta</taxon>
        <taxon>Tracheophyta</taxon>
        <taxon>Spermatophyta</taxon>
        <taxon>Magnoliopsida</taxon>
        <taxon>eudicotyledons</taxon>
        <taxon>Gunneridae</taxon>
        <taxon>Pentapetalae</taxon>
        <taxon>rosids</taxon>
        <taxon>fabids</taxon>
        <taxon>Fabales</taxon>
        <taxon>Fabaceae</taxon>
        <taxon>Papilionoideae</taxon>
        <taxon>50 kb inversion clade</taxon>
        <taxon>NPAAA clade</taxon>
        <taxon>Hologalegina</taxon>
        <taxon>IRL clade</taxon>
        <taxon>Trifolieae</taxon>
        <taxon>Trifolium</taxon>
    </lineage>
</organism>
<evidence type="ECO:0000313" key="2">
    <source>
        <dbReference type="Proteomes" id="UP000236291"/>
    </source>
</evidence>
<sequence>VQTPPPVDDLLNGPAINLF</sequence>
<reference evidence="1 2" key="1">
    <citation type="journal article" date="2014" name="Am. J. Bot.">
        <title>Genome assembly and annotation for red clover (Trifolium pratense; Fabaceae).</title>
        <authorList>
            <person name="Istvanek J."/>
            <person name="Jaros M."/>
            <person name="Krenek A."/>
            <person name="Repkova J."/>
        </authorList>
    </citation>
    <scope>NUCLEOTIDE SEQUENCE [LARGE SCALE GENOMIC DNA]</scope>
    <source>
        <strain evidence="2">cv. Tatra</strain>
        <tissue evidence="1">Young leaves</tissue>
    </source>
</reference>
<dbReference type="Proteomes" id="UP000236291">
    <property type="component" value="Unassembled WGS sequence"/>
</dbReference>
<dbReference type="EMBL" id="ASHM01138133">
    <property type="protein sequence ID" value="PNX60724.1"/>
    <property type="molecule type" value="Genomic_DNA"/>
</dbReference>
<comment type="caution">
    <text evidence="1">The sequence shown here is derived from an EMBL/GenBank/DDBJ whole genome shotgun (WGS) entry which is preliminary data.</text>
</comment>